<dbReference type="InterPro" id="IPR017946">
    <property type="entry name" value="PLC-like_Pdiesterase_TIM-brl"/>
</dbReference>
<reference evidence="2 3" key="1">
    <citation type="submission" date="2016-10" db="EMBL/GenBank/DDBJ databases">
        <authorList>
            <person name="de Groot N.N."/>
        </authorList>
    </citation>
    <scope>NUCLEOTIDE SEQUENCE [LARGE SCALE GENOMIC DNA]</scope>
    <source>
        <strain evidence="2 3">Vu-144</strain>
    </source>
</reference>
<feature type="chain" id="PRO_5011564361" evidence="1">
    <location>
        <begin position="28"/>
        <end position="275"/>
    </location>
</feature>
<keyword evidence="1" id="KW-0732">Signal</keyword>
<dbReference type="EMBL" id="FNQY01000006">
    <property type="protein sequence ID" value="SEA02216.1"/>
    <property type="molecule type" value="Genomic_DNA"/>
</dbReference>
<proteinExistence type="predicted"/>
<dbReference type="Gene3D" id="3.20.20.190">
    <property type="entry name" value="Phosphatidylinositol (PI) phosphodiesterase"/>
    <property type="match status" value="1"/>
</dbReference>
<sequence length="275" mass="30901">MSHFGLFRLCIMSSLMSLLVLTGCSSAQSTTTQRTQTKIQYSVQNAHSHNDYEQPRFFFDAYKAGFGSMEADIYLVDGDLLVAHGKNEIDPHRSLAAMYLSPLANNLKMNKGYPYKNHQANLELLIDLKDPKDSPAYQKAVTLILSYKALKGSKHLRITFTGNIPSDSVMAAATGMFYFDGVPGRSYSPDAQKRIYMLSDNFADYSAWKGEGEISKEDYRKLKSTVEAAHAAGKKIRFWNAPDNKTAWETMEKLGVDYINTDKIDALAVFLHKTY</sequence>
<feature type="signal peptide" evidence="1">
    <location>
        <begin position="1"/>
        <end position="27"/>
    </location>
</feature>
<dbReference type="STRING" id="551991.SAMN05192529_10685"/>
<evidence type="ECO:0000313" key="3">
    <source>
        <dbReference type="Proteomes" id="UP000199041"/>
    </source>
</evidence>
<dbReference type="Pfam" id="PF13653">
    <property type="entry name" value="GDPD_2"/>
    <property type="match status" value="1"/>
</dbReference>
<dbReference type="GO" id="GO:0008081">
    <property type="term" value="F:phosphoric diester hydrolase activity"/>
    <property type="evidence" value="ECO:0007669"/>
    <property type="project" value="InterPro"/>
</dbReference>
<accession>A0A1H3XS62</accession>
<protein>
    <submittedName>
        <fullName evidence="2">Alkaline phosphatase</fullName>
    </submittedName>
</protein>
<dbReference type="GO" id="GO:0006629">
    <property type="term" value="P:lipid metabolic process"/>
    <property type="evidence" value="ECO:0007669"/>
    <property type="project" value="InterPro"/>
</dbReference>
<evidence type="ECO:0000256" key="1">
    <source>
        <dbReference type="SAM" id="SignalP"/>
    </source>
</evidence>
<dbReference type="RefSeq" id="WP_091395611.1">
    <property type="nucleotide sequence ID" value="NZ_FNQY01000006.1"/>
</dbReference>
<keyword evidence="3" id="KW-1185">Reference proteome</keyword>
<gene>
    <name evidence="2" type="ORF">SAMN05192529_10685</name>
</gene>
<dbReference type="SUPFAM" id="SSF51695">
    <property type="entry name" value="PLC-like phosphodiesterases"/>
    <property type="match status" value="1"/>
</dbReference>
<dbReference type="AlphaFoldDB" id="A0A1H3XS62"/>
<dbReference type="Proteomes" id="UP000199041">
    <property type="component" value="Unassembled WGS sequence"/>
</dbReference>
<evidence type="ECO:0000313" key="2">
    <source>
        <dbReference type="EMBL" id="SEA02216.1"/>
    </source>
</evidence>
<dbReference type="OrthoDB" id="9794455at2"/>
<name>A0A1H3XS62_9BACT</name>
<organism evidence="2 3">
    <name type="scientific">Arachidicoccus rhizosphaerae</name>
    <dbReference type="NCBI Taxonomy" id="551991"/>
    <lineage>
        <taxon>Bacteria</taxon>
        <taxon>Pseudomonadati</taxon>
        <taxon>Bacteroidota</taxon>
        <taxon>Chitinophagia</taxon>
        <taxon>Chitinophagales</taxon>
        <taxon>Chitinophagaceae</taxon>
        <taxon>Arachidicoccus</taxon>
    </lineage>
</organism>